<sequence length="231" mass="26468">MLFFFAFYLCRNEGVYAIDDSTNVHKHNVSIGLSVGTIGPSIEVATNISKNNRFFGRLGTSYLQYQNLFKVDLNSKSTINVEPDLKFNQIFLAADYYPFKKSSFHLFLGTSYIYNFNVSSFIDTDTGINIEGVEVNAEDFGEINLRIDWNKIVPFVGLGIGRVVPRRRVGFNFELGCYYMGKPKIVSNYFGVLDTTNADELIPIIERNIKDYSFLPFINFKLKFRITKTKQ</sequence>
<keyword evidence="2" id="KW-1185">Reference proteome</keyword>
<gene>
    <name evidence="1" type="ORF">VB264_08000</name>
</gene>
<dbReference type="Proteomes" id="UP001304671">
    <property type="component" value="Unassembled WGS sequence"/>
</dbReference>
<name>A0ABU5QL01_9BACT</name>
<reference evidence="1 2" key="1">
    <citation type="submission" date="2023-12" db="EMBL/GenBank/DDBJ databases">
        <title>Novel species of the genus Arcicella isolated from rivers.</title>
        <authorList>
            <person name="Lu H."/>
        </authorList>
    </citation>
    <scope>NUCLEOTIDE SEQUENCE [LARGE SCALE GENOMIC DNA]</scope>
    <source>
        <strain evidence="1 2">LMG 21963</strain>
    </source>
</reference>
<evidence type="ECO:0000313" key="2">
    <source>
        <dbReference type="Proteomes" id="UP001304671"/>
    </source>
</evidence>
<dbReference type="EMBL" id="JAYFUL010000009">
    <property type="protein sequence ID" value="MEA5257723.1"/>
    <property type="molecule type" value="Genomic_DNA"/>
</dbReference>
<organism evidence="1 2">
    <name type="scientific">Arcicella aquatica</name>
    <dbReference type="NCBI Taxonomy" id="217141"/>
    <lineage>
        <taxon>Bacteria</taxon>
        <taxon>Pseudomonadati</taxon>
        <taxon>Bacteroidota</taxon>
        <taxon>Cytophagia</taxon>
        <taxon>Cytophagales</taxon>
        <taxon>Flectobacillaceae</taxon>
        <taxon>Arcicella</taxon>
    </lineage>
</organism>
<dbReference type="RefSeq" id="WP_323248290.1">
    <property type="nucleotide sequence ID" value="NZ_JAYFUL010000009.1"/>
</dbReference>
<protein>
    <recommendedName>
        <fullName evidence="3">Outer membrane protein beta-barrel domain-containing protein</fullName>
    </recommendedName>
</protein>
<dbReference type="Gene3D" id="2.40.160.170">
    <property type="match status" value="1"/>
</dbReference>
<evidence type="ECO:0000313" key="1">
    <source>
        <dbReference type="EMBL" id="MEA5257723.1"/>
    </source>
</evidence>
<accession>A0ABU5QL01</accession>
<proteinExistence type="predicted"/>
<evidence type="ECO:0008006" key="3">
    <source>
        <dbReference type="Google" id="ProtNLM"/>
    </source>
</evidence>
<comment type="caution">
    <text evidence="1">The sequence shown here is derived from an EMBL/GenBank/DDBJ whole genome shotgun (WGS) entry which is preliminary data.</text>
</comment>